<dbReference type="Proteomes" id="UP001488805">
    <property type="component" value="Unassembled WGS sequence"/>
</dbReference>
<accession>A0AAW1DY15</accession>
<comment type="caution">
    <text evidence="1">The sequence shown here is derived from an EMBL/GenBank/DDBJ whole genome shotgun (WGS) entry which is preliminary data.</text>
</comment>
<reference evidence="1 2" key="1">
    <citation type="journal article" date="2024" name="Genome Biol. Evol.">
        <title>Chromosome-level genome assembly of the viviparous eelpout Zoarces viviparus.</title>
        <authorList>
            <person name="Fuhrmann N."/>
            <person name="Brasseur M.V."/>
            <person name="Bakowski C.E."/>
            <person name="Podsiadlowski L."/>
            <person name="Prost S."/>
            <person name="Krehenwinkel H."/>
            <person name="Mayer C."/>
        </authorList>
    </citation>
    <scope>NUCLEOTIDE SEQUENCE [LARGE SCALE GENOMIC DNA]</scope>
    <source>
        <strain evidence="1">NO-MEL_2022_Ind0_liver</strain>
    </source>
</reference>
<name>A0AAW1DY15_ZOAVI</name>
<keyword evidence="2" id="KW-1185">Reference proteome</keyword>
<evidence type="ECO:0000313" key="1">
    <source>
        <dbReference type="EMBL" id="KAK9514997.1"/>
    </source>
</evidence>
<dbReference type="AlphaFoldDB" id="A0AAW1DY15"/>
<protein>
    <submittedName>
        <fullName evidence="1">Uncharacterized protein</fullName>
    </submittedName>
</protein>
<proteinExistence type="predicted"/>
<dbReference type="EMBL" id="JBCEZU010000586">
    <property type="protein sequence ID" value="KAK9514997.1"/>
    <property type="molecule type" value="Genomic_DNA"/>
</dbReference>
<gene>
    <name evidence="1" type="ORF">VZT92_025674</name>
</gene>
<evidence type="ECO:0000313" key="2">
    <source>
        <dbReference type="Proteomes" id="UP001488805"/>
    </source>
</evidence>
<sequence length="109" mass="12036">MPQRKRSFTFGAYGGVDKTFSKARSLWKQDGSDPRLSGTLEPQLFQPTVPYATSPFHKVGGERPLTLSDGPLCDLCSASLLILSLHRLLSGYTCSVFCLDLICHDCIRL</sequence>
<organism evidence="1 2">
    <name type="scientific">Zoarces viviparus</name>
    <name type="common">Viviparous eelpout</name>
    <name type="synonym">Blennius viviparus</name>
    <dbReference type="NCBI Taxonomy" id="48416"/>
    <lineage>
        <taxon>Eukaryota</taxon>
        <taxon>Metazoa</taxon>
        <taxon>Chordata</taxon>
        <taxon>Craniata</taxon>
        <taxon>Vertebrata</taxon>
        <taxon>Euteleostomi</taxon>
        <taxon>Actinopterygii</taxon>
        <taxon>Neopterygii</taxon>
        <taxon>Teleostei</taxon>
        <taxon>Neoteleostei</taxon>
        <taxon>Acanthomorphata</taxon>
        <taxon>Eupercaria</taxon>
        <taxon>Perciformes</taxon>
        <taxon>Cottioidei</taxon>
        <taxon>Zoarcales</taxon>
        <taxon>Zoarcidae</taxon>
        <taxon>Zoarcinae</taxon>
        <taxon>Zoarces</taxon>
    </lineage>
</organism>